<gene>
    <name evidence="2" type="ORF">Kpho02_44010</name>
</gene>
<dbReference type="Proteomes" id="UP001165041">
    <property type="component" value="Unassembled WGS sequence"/>
</dbReference>
<reference evidence="2" key="1">
    <citation type="submission" date="2023-02" db="EMBL/GenBank/DDBJ databases">
        <title>Kitasatospora phosalacinea NBRC 14627.</title>
        <authorList>
            <person name="Ichikawa N."/>
            <person name="Sato H."/>
            <person name="Tonouchi N."/>
        </authorList>
    </citation>
    <scope>NUCLEOTIDE SEQUENCE</scope>
    <source>
        <strain evidence="2">NBRC 14627</strain>
    </source>
</reference>
<feature type="signal peptide" evidence="1">
    <location>
        <begin position="1"/>
        <end position="44"/>
    </location>
</feature>
<keyword evidence="1" id="KW-0732">Signal</keyword>
<evidence type="ECO:0000313" key="2">
    <source>
        <dbReference type="EMBL" id="GLW72102.1"/>
    </source>
</evidence>
<dbReference type="EMBL" id="BSSA01000015">
    <property type="protein sequence ID" value="GLW72102.1"/>
    <property type="molecule type" value="Genomic_DNA"/>
</dbReference>
<evidence type="ECO:0008006" key="4">
    <source>
        <dbReference type="Google" id="ProtNLM"/>
    </source>
</evidence>
<dbReference type="AlphaFoldDB" id="A0A9W6QCM9"/>
<organism evidence="2 3">
    <name type="scientific">Kitasatospora phosalacinea</name>
    <dbReference type="NCBI Taxonomy" id="2065"/>
    <lineage>
        <taxon>Bacteria</taxon>
        <taxon>Bacillati</taxon>
        <taxon>Actinomycetota</taxon>
        <taxon>Actinomycetes</taxon>
        <taxon>Kitasatosporales</taxon>
        <taxon>Streptomycetaceae</taxon>
        <taxon>Kitasatospora</taxon>
    </lineage>
</organism>
<feature type="chain" id="PRO_5040891713" description="Secreted protein" evidence="1">
    <location>
        <begin position="45"/>
        <end position="158"/>
    </location>
</feature>
<name>A0A9W6QCM9_9ACTN</name>
<comment type="caution">
    <text evidence="2">The sequence shown here is derived from an EMBL/GenBank/DDBJ whole genome shotgun (WGS) entry which is preliminary data.</text>
</comment>
<accession>A0A9W6QCM9</accession>
<protein>
    <recommendedName>
        <fullName evidence="4">Secreted protein</fullName>
    </recommendedName>
</protein>
<evidence type="ECO:0000256" key="1">
    <source>
        <dbReference type="SAM" id="SignalP"/>
    </source>
</evidence>
<proteinExistence type="predicted"/>
<evidence type="ECO:0000313" key="3">
    <source>
        <dbReference type="Proteomes" id="UP001165041"/>
    </source>
</evidence>
<sequence length="158" mass="16241">MGQAEPREAIPMPIQPVWRSVVVAAAALATATAVSTAAPVYAQAATSTTATTATSHVTAWTSDGWGGGTVVSHPAGINCHQSAWDPYTYDENAAPQPDTSGTCDAVFPVGTVVTFTATPDPGSNLNYGPDPASLTVRAGYNATYVVFCPNDGLCSAWY</sequence>